<comment type="caution">
    <text evidence="1">The sequence shown here is derived from an EMBL/GenBank/DDBJ whole genome shotgun (WGS) entry which is preliminary data.</text>
</comment>
<accession>A0A448WTY2</accession>
<evidence type="ECO:0000313" key="1">
    <source>
        <dbReference type="EMBL" id="VEL20233.1"/>
    </source>
</evidence>
<proteinExistence type="predicted"/>
<dbReference type="Proteomes" id="UP000784294">
    <property type="component" value="Unassembled WGS sequence"/>
</dbReference>
<name>A0A448WTY2_9PLAT</name>
<gene>
    <name evidence="1" type="ORF">PXEA_LOCUS13673</name>
</gene>
<sequence>MDNGPRNANKCCSWTPIQDQFASSWRGREVMPIGVYASLNCGNAGRTKDQIGGRIVASASSPHRTCLHNAPHLPVARFTTR</sequence>
<dbReference type="EMBL" id="CAAALY010045412">
    <property type="protein sequence ID" value="VEL20233.1"/>
    <property type="molecule type" value="Genomic_DNA"/>
</dbReference>
<organism evidence="1 2">
    <name type="scientific">Protopolystoma xenopodis</name>
    <dbReference type="NCBI Taxonomy" id="117903"/>
    <lineage>
        <taxon>Eukaryota</taxon>
        <taxon>Metazoa</taxon>
        <taxon>Spiralia</taxon>
        <taxon>Lophotrochozoa</taxon>
        <taxon>Platyhelminthes</taxon>
        <taxon>Monogenea</taxon>
        <taxon>Polyopisthocotylea</taxon>
        <taxon>Polystomatidea</taxon>
        <taxon>Polystomatidae</taxon>
        <taxon>Protopolystoma</taxon>
    </lineage>
</organism>
<protein>
    <submittedName>
        <fullName evidence="1">Uncharacterized protein</fullName>
    </submittedName>
</protein>
<reference evidence="1" key="1">
    <citation type="submission" date="2018-11" db="EMBL/GenBank/DDBJ databases">
        <authorList>
            <consortium name="Pathogen Informatics"/>
        </authorList>
    </citation>
    <scope>NUCLEOTIDE SEQUENCE</scope>
</reference>
<dbReference type="AlphaFoldDB" id="A0A448WTY2"/>
<keyword evidence="2" id="KW-1185">Reference proteome</keyword>
<evidence type="ECO:0000313" key="2">
    <source>
        <dbReference type="Proteomes" id="UP000784294"/>
    </source>
</evidence>